<evidence type="ECO:0000313" key="14">
    <source>
        <dbReference type="Proteomes" id="UP001206128"/>
    </source>
</evidence>
<dbReference type="InterPro" id="IPR006426">
    <property type="entry name" value="Asn_synth_AEB"/>
</dbReference>
<dbReference type="CDD" id="cd00712">
    <property type="entry name" value="AsnB"/>
    <property type="match status" value="1"/>
</dbReference>
<dbReference type="GO" id="GO:0005829">
    <property type="term" value="C:cytosol"/>
    <property type="evidence" value="ECO:0007669"/>
    <property type="project" value="TreeGrafter"/>
</dbReference>
<dbReference type="RefSeq" id="WP_253775018.1">
    <property type="nucleotide sequence ID" value="NZ_JAMTCK010000011.1"/>
</dbReference>
<keyword evidence="14" id="KW-1185">Reference proteome</keyword>
<dbReference type="InterPro" id="IPR017932">
    <property type="entry name" value="GATase_2_dom"/>
</dbReference>
<evidence type="ECO:0000259" key="12">
    <source>
        <dbReference type="PROSITE" id="PS51278"/>
    </source>
</evidence>
<dbReference type="PANTHER" id="PTHR43284">
    <property type="entry name" value="ASPARAGINE SYNTHETASE (GLUTAMINE-HYDROLYZING)"/>
    <property type="match status" value="1"/>
</dbReference>
<dbReference type="CDD" id="cd01991">
    <property type="entry name" value="Asn_synthase_B_C"/>
    <property type="match status" value="1"/>
</dbReference>
<accession>A0AAE3GI35</accession>
<sequence>MCGITGWVDWQRDLGQERPTLLAMTETMIRRGPDAGGVWVREHAFLGHRRLSIIDLAGGTQPMAAAGADDVVISYSGETYNFRELRAELRALGQVFRTSSDTEVVLNAYRQWGVEFVRRLNGMYAFAIWDGRTGELLLVRDRLGIKPLYYHPYPGGLLFGSEPKALLANPLFEAELDDEGVAELFAVPTAPTPGHGVYSGLRQVQPGHVVRFTRHGLTDTAYWTLPVAEHTDDLATTRQRVRDLLGDIVARQLVADVPVGSLLSGGVDSSAITALAVRERAGGEKIATYSVDFPGGERAFQRTTWHPSRDEPYVHQVSAHLGTQHTTILVQPEDVLGYEDRVLRARDLPGWGEMDVSLHLLFEKVRGHSTVALSGESADEVFGGYPYFADPAAHEFPGFPWMRGRTSPATLLREEIRQRVRPDEYMRDRHRQALAEVPELPGESTVDARLRQVSYLALTRWLGALLERKDRMSMATGLEVRVPFCDHRLVEYVWNVPWSIKAAGGQQKGLLRQAVADLLPEAVVNRGKSGFPPNPDPGYLTALRERAVALLHDRDARVFDLVDRERVGRLLAAGQPLPSPRAATTATAGLNFLLNIDAWLRAYRVRIR</sequence>
<evidence type="ECO:0000256" key="9">
    <source>
        <dbReference type="PIRSR" id="PIRSR001589-1"/>
    </source>
</evidence>
<feature type="active site" description="For GATase activity" evidence="9">
    <location>
        <position position="2"/>
    </location>
</feature>
<dbReference type="SUPFAM" id="SSF52402">
    <property type="entry name" value="Adenine nucleotide alpha hydrolases-like"/>
    <property type="match status" value="1"/>
</dbReference>
<comment type="caution">
    <text evidence="13">The sequence shown here is derived from an EMBL/GenBank/DDBJ whole genome shotgun (WGS) entry which is preliminary data.</text>
</comment>
<dbReference type="AlphaFoldDB" id="A0AAE3GI35"/>
<keyword evidence="9" id="KW-0028">Amino-acid biosynthesis</keyword>
<dbReference type="InterPro" id="IPR014729">
    <property type="entry name" value="Rossmann-like_a/b/a_fold"/>
</dbReference>
<evidence type="ECO:0000256" key="4">
    <source>
        <dbReference type="ARBA" id="ARBA00022741"/>
    </source>
</evidence>
<proteinExistence type="inferred from homology"/>
<dbReference type="Proteomes" id="UP001206128">
    <property type="component" value="Unassembled WGS sequence"/>
</dbReference>
<dbReference type="InterPro" id="IPR033738">
    <property type="entry name" value="AsnB_N"/>
</dbReference>
<dbReference type="InterPro" id="IPR051786">
    <property type="entry name" value="ASN_synthetase/amidase"/>
</dbReference>
<organism evidence="13 14">
    <name type="scientific">Goodfellowiella coeruleoviolacea</name>
    <dbReference type="NCBI Taxonomy" id="334858"/>
    <lineage>
        <taxon>Bacteria</taxon>
        <taxon>Bacillati</taxon>
        <taxon>Actinomycetota</taxon>
        <taxon>Actinomycetes</taxon>
        <taxon>Pseudonocardiales</taxon>
        <taxon>Pseudonocardiaceae</taxon>
        <taxon>Goodfellowiella</taxon>
    </lineage>
</organism>
<evidence type="ECO:0000256" key="7">
    <source>
        <dbReference type="ARBA" id="ARBA00022962"/>
    </source>
</evidence>
<dbReference type="InterPro" id="IPR001962">
    <property type="entry name" value="Asn_synthase"/>
</dbReference>
<dbReference type="Gene3D" id="3.40.50.620">
    <property type="entry name" value="HUPs"/>
    <property type="match status" value="1"/>
</dbReference>
<dbReference type="InterPro" id="IPR029055">
    <property type="entry name" value="Ntn_hydrolases_N"/>
</dbReference>
<dbReference type="EC" id="6.3.5.4" evidence="3"/>
<evidence type="ECO:0000256" key="2">
    <source>
        <dbReference type="ARBA" id="ARBA00005752"/>
    </source>
</evidence>
<gene>
    <name evidence="13" type="ORF">LX83_004672</name>
</gene>
<keyword evidence="7 9" id="KW-0315">Glutamine amidotransferase</keyword>
<dbReference type="GO" id="GO:0005524">
    <property type="term" value="F:ATP binding"/>
    <property type="evidence" value="ECO:0007669"/>
    <property type="project" value="UniProtKB-KW"/>
</dbReference>
<feature type="site" description="Important for beta-aspartyl-AMP intermediate formation" evidence="11">
    <location>
        <position position="376"/>
    </location>
</feature>
<reference evidence="13" key="1">
    <citation type="submission" date="2022-06" db="EMBL/GenBank/DDBJ databases">
        <title>Genomic Encyclopedia of Archaeal and Bacterial Type Strains, Phase II (KMG-II): from individual species to whole genera.</title>
        <authorList>
            <person name="Goeker M."/>
        </authorList>
    </citation>
    <scope>NUCLEOTIDE SEQUENCE</scope>
    <source>
        <strain evidence="13">DSM 43935</strain>
    </source>
</reference>
<keyword evidence="4 10" id="KW-0547">Nucleotide-binding</keyword>
<evidence type="ECO:0000256" key="1">
    <source>
        <dbReference type="ARBA" id="ARBA00005187"/>
    </source>
</evidence>
<dbReference type="PANTHER" id="PTHR43284:SF1">
    <property type="entry name" value="ASPARAGINE SYNTHETASE"/>
    <property type="match status" value="1"/>
</dbReference>
<comment type="similarity">
    <text evidence="2">Belongs to the asparagine synthetase family.</text>
</comment>
<dbReference type="GO" id="GO:0004066">
    <property type="term" value="F:asparagine synthase (glutamine-hydrolyzing) activity"/>
    <property type="evidence" value="ECO:0007669"/>
    <property type="project" value="UniProtKB-EC"/>
</dbReference>
<evidence type="ECO:0000256" key="8">
    <source>
        <dbReference type="ARBA" id="ARBA00048741"/>
    </source>
</evidence>
<name>A0AAE3GI35_9PSEU</name>
<dbReference type="Gene3D" id="3.60.20.10">
    <property type="entry name" value="Glutamine Phosphoribosylpyrophosphate, subunit 1, domain 1"/>
    <property type="match status" value="1"/>
</dbReference>
<dbReference type="SUPFAM" id="SSF56235">
    <property type="entry name" value="N-terminal nucleophile aminohydrolases (Ntn hydrolases)"/>
    <property type="match status" value="1"/>
</dbReference>
<dbReference type="PIRSF" id="PIRSF001589">
    <property type="entry name" value="Asn_synthetase_glu-h"/>
    <property type="match status" value="1"/>
</dbReference>
<keyword evidence="6 9" id="KW-0061">Asparagine biosynthesis</keyword>
<feature type="binding site" evidence="10">
    <location>
        <position position="101"/>
    </location>
    <ligand>
        <name>L-glutamine</name>
        <dbReference type="ChEBI" id="CHEBI:58359"/>
    </ligand>
</feature>
<dbReference type="Pfam" id="PF00733">
    <property type="entry name" value="Asn_synthase"/>
    <property type="match status" value="1"/>
</dbReference>
<keyword evidence="5 10" id="KW-0067">ATP-binding</keyword>
<evidence type="ECO:0000256" key="3">
    <source>
        <dbReference type="ARBA" id="ARBA00012737"/>
    </source>
</evidence>
<evidence type="ECO:0000256" key="10">
    <source>
        <dbReference type="PIRSR" id="PIRSR001589-2"/>
    </source>
</evidence>
<feature type="domain" description="Glutamine amidotransferase type-2" evidence="12">
    <location>
        <begin position="2"/>
        <end position="215"/>
    </location>
</feature>
<feature type="binding site" evidence="10">
    <location>
        <position position="291"/>
    </location>
    <ligand>
        <name>ATP</name>
        <dbReference type="ChEBI" id="CHEBI:30616"/>
    </ligand>
</feature>
<feature type="binding site" evidence="10">
    <location>
        <position position="262"/>
    </location>
    <ligand>
        <name>ATP</name>
        <dbReference type="ChEBI" id="CHEBI:30616"/>
    </ligand>
</feature>
<dbReference type="NCBIfam" id="TIGR01536">
    <property type="entry name" value="asn_synth_AEB"/>
    <property type="match status" value="1"/>
</dbReference>
<evidence type="ECO:0000256" key="5">
    <source>
        <dbReference type="ARBA" id="ARBA00022840"/>
    </source>
</evidence>
<evidence type="ECO:0000256" key="11">
    <source>
        <dbReference type="PIRSR" id="PIRSR001589-3"/>
    </source>
</evidence>
<evidence type="ECO:0000313" key="13">
    <source>
        <dbReference type="EMBL" id="MCP2167799.1"/>
    </source>
</evidence>
<evidence type="ECO:0000256" key="6">
    <source>
        <dbReference type="ARBA" id="ARBA00022888"/>
    </source>
</evidence>
<dbReference type="GO" id="GO:0006529">
    <property type="term" value="P:asparagine biosynthetic process"/>
    <property type="evidence" value="ECO:0007669"/>
    <property type="project" value="UniProtKB-KW"/>
</dbReference>
<comment type="catalytic activity">
    <reaction evidence="8">
        <text>L-aspartate + L-glutamine + ATP + H2O = L-asparagine + L-glutamate + AMP + diphosphate + H(+)</text>
        <dbReference type="Rhea" id="RHEA:12228"/>
        <dbReference type="ChEBI" id="CHEBI:15377"/>
        <dbReference type="ChEBI" id="CHEBI:15378"/>
        <dbReference type="ChEBI" id="CHEBI:29985"/>
        <dbReference type="ChEBI" id="CHEBI:29991"/>
        <dbReference type="ChEBI" id="CHEBI:30616"/>
        <dbReference type="ChEBI" id="CHEBI:33019"/>
        <dbReference type="ChEBI" id="CHEBI:58048"/>
        <dbReference type="ChEBI" id="CHEBI:58359"/>
        <dbReference type="ChEBI" id="CHEBI:456215"/>
        <dbReference type="EC" id="6.3.5.4"/>
    </reaction>
</comment>
<dbReference type="EMBL" id="JAMTCK010000011">
    <property type="protein sequence ID" value="MCP2167799.1"/>
    <property type="molecule type" value="Genomic_DNA"/>
</dbReference>
<protein>
    <recommendedName>
        <fullName evidence="3">asparagine synthase (glutamine-hydrolyzing)</fullName>
        <ecNumber evidence="3">6.3.5.4</ecNumber>
    </recommendedName>
</protein>
<feature type="binding site" evidence="10">
    <location>
        <begin position="374"/>
        <end position="375"/>
    </location>
    <ligand>
        <name>ATP</name>
        <dbReference type="ChEBI" id="CHEBI:30616"/>
    </ligand>
</feature>
<comment type="pathway">
    <text evidence="1">Amino-acid biosynthesis; L-asparagine biosynthesis; L-asparagine from L-aspartate (L-Gln route): step 1/1.</text>
</comment>
<dbReference type="PROSITE" id="PS51278">
    <property type="entry name" value="GATASE_TYPE_2"/>
    <property type="match status" value="1"/>
</dbReference>
<dbReference type="Pfam" id="PF13537">
    <property type="entry name" value="GATase_7"/>
    <property type="match status" value="1"/>
</dbReference>